<sequence>MTQTTVLSRWRPALLVAALPLALAACGGSDDLPESSPTAMASDDGPQATAAPTTQEPEPTGEEPEETAASEDDDEDADAGTEGSTDQPDTWATFTAEPPPVDVDTEELEGDPRVEALRRFNETFARAASADAPQDEEWLATMDEGGYDGIMEILGEEFGRSYPGPLPYTPLSVSELEDGTWSVQGCMVTDGFSVESAGSGDGVTGLEVSSVEYELIEDPGDEGAYLVQALYAGLLNCSTTEVETDSWPGR</sequence>
<evidence type="ECO:0008006" key="5">
    <source>
        <dbReference type="Google" id="ProtNLM"/>
    </source>
</evidence>
<keyword evidence="4" id="KW-1185">Reference proteome</keyword>
<dbReference type="AlphaFoldDB" id="A0A1B1NCE0"/>
<feature type="chain" id="PRO_5008527806" description="Lipoprotein" evidence="2">
    <location>
        <begin position="25"/>
        <end position="250"/>
    </location>
</feature>
<evidence type="ECO:0000313" key="4">
    <source>
        <dbReference type="Proteomes" id="UP000092482"/>
    </source>
</evidence>
<protein>
    <recommendedName>
        <fullName evidence="5">Lipoprotein</fullName>
    </recommendedName>
</protein>
<proteinExistence type="predicted"/>
<dbReference type="STRING" id="1758689.SGUI_1701"/>
<evidence type="ECO:0000256" key="2">
    <source>
        <dbReference type="SAM" id="SignalP"/>
    </source>
</evidence>
<reference evidence="3 4" key="1">
    <citation type="submission" date="2016-03" db="EMBL/GenBank/DDBJ databases">
        <title>Shallow-sea hydrothermal system.</title>
        <authorList>
            <person name="Tang K."/>
        </authorList>
    </citation>
    <scope>NUCLEOTIDE SEQUENCE [LARGE SCALE GENOMIC DNA]</scope>
    <source>
        <strain evidence="3 4">JLT9</strain>
    </source>
</reference>
<dbReference type="KEGG" id="serj:SGUI_1701"/>
<gene>
    <name evidence="3" type="ORF">SGUI_1701</name>
</gene>
<feature type="compositionally biased region" description="Acidic residues" evidence="1">
    <location>
        <begin position="59"/>
        <end position="79"/>
    </location>
</feature>
<evidence type="ECO:0000256" key="1">
    <source>
        <dbReference type="SAM" id="MobiDB-lite"/>
    </source>
</evidence>
<dbReference type="Proteomes" id="UP000092482">
    <property type="component" value="Chromosome"/>
</dbReference>
<name>A0A1B1NCE0_9MICO</name>
<dbReference type="OrthoDB" id="4863448at2"/>
<evidence type="ECO:0000313" key="3">
    <source>
        <dbReference type="EMBL" id="ANS79097.1"/>
    </source>
</evidence>
<feature type="signal peptide" evidence="2">
    <location>
        <begin position="1"/>
        <end position="24"/>
    </location>
</feature>
<feature type="compositionally biased region" description="Low complexity" evidence="1">
    <location>
        <begin position="43"/>
        <end position="58"/>
    </location>
</feature>
<organism evidence="3 4">
    <name type="scientific">Serinicoccus hydrothermalis</name>
    <dbReference type="NCBI Taxonomy" id="1758689"/>
    <lineage>
        <taxon>Bacteria</taxon>
        <taxon>Bacillati</taxon>
        <taxon>Actinomycetota</taxon>
        <taxon>Actinomycetes</taxon>
        <taxon>Micrococcales</taxon>
        <taxon>Ornithinimicrobiaceae</taxon>
        <taxon>Serinicoccus</taxon>
    </lineage>
</organism>
<keyword evidence="2" id="KW-0732">Signal</keyword>
<dbReference type="EMBL" id="CP014989">
    <property type="protein sequence ID" value="ANS79097.1"/>
    <property type="molecule type" value="Genomic_DNA"/>
</dbReference>
<dbReference type="RefSeq" id="WP_066638838.1">
    <property type="nucleotide sequence ID" value="NZ_CP014989.1"/>
</dbReference>
<accession>A0A1B1NCE0</accession>
<feature type="region of interest" description="Disordered" evidence="1">
    <location>
        <begin position="29"/>
        <end position="108"/>
    </location>
</feature>